<proteinExistence type="inferred from homology"/>
<evidence type="ECO:0000256" key="1">
    <source>
        <dbReference type="ARBA" id="ARBA00009437"/>
    </source>
</evidence>
<dbReference type="AlphaFoldDB" id="Q161L4"/>
<gene>
    <name evidence="6" type="primary">lysR</name>
    <name evidence="6" type="ordered locus">RD1_3867</name>
</gene>
<dbReference type="GO" id="GO:0003700">
    <property type="term" value="F:DNA-binding transcription factor activity"/>
    <property type="evidence" value="ECO:0007669"/>
    <property type="project" value="InterPro"/>
</dbReference>
<dbReference type="Pfam" id="PF03466">
    <property type="entry name" value="LysR_substrate"/>
    <property type="match status" value="1"/>
</dbReference>
<evidence type="ECO:0000313" key="7">
    <source>
        <dbReference type="Proteomes" id="UP000007029"/>
    </source>
</evidence>
<feature type="domain" description="HTH lysR-type" evidence="5">
    <location>
        <begin position="71"/>
        <end position="128"/>
    </location>
</feature>
<dbReference type="Proteomes" id="UP000007029">
    <property type="component" value="Chromosome"/>
</dbReference>
<dbReference type="PANTHER" id="PTHR30427:SF1">
    <property type="entry name" value="TRANSCRIPTIONAL ACTIVATOR PROTEIN LYSR"/>
    <property type="match status" value="1"/>
</dbReference>
<name>Q161L4_ROSDO</name>
<evidence type="ECO:0000256" key="4">
    <source>
        <dbReference type="ARBA" id="ARBA00023163"/>
    </source>
</evidence>
<reference evidence="6 7" key="1">
    <citation type="journal article" date="2007" name="J. Bacteriol.">
        <title>The complete genome sequence of Roseobacter denitrificans reveals a mixotrophic rather than photosynthetic metabolism.</title>
        <authorList>
            <person name="Swingley W.D."/>
            <person name="Sadekar S."/>
            <person name="Mastrian S.D."/>
            <person name="Matthies H.J."/>
            <person name="Hao J."/>
            <person name="Ramos H."/>
            <person name="Acharya C.R."/>
            <person name="Conrad A.L."/>
            <person name="Taylor H.L."/>
            <person name="Dejesa L.C."/>
            <person name="Shah M.K."/>
            <person name="O'huallachain M.E."/>
            <person name="Lince M.T."/>
            <person name="Blankenship R.E."/>
            <person name="Beatty J.T."/>
            <person name="Touchman J.W."/>
        </authorList>
    </citation>
    <scope>NUCLEOTIDE SEQUENCE [LARGE SCALE GENOMIC DNA]</scope>
    <source>
        <strain evidence="7">ATCC 33942 / OCh 114</strain>
    </source>
</reference>
<dbReference type="SUPFAM" id="SSF53850">
    <property type="entry name" value="Periplasmic binding protein-like II"/>
    <property type="match status" value="1"/>
</dbReference>
<dbReference type="InterPro" id="IPR000847">
    <property type="entry name" value="LysR_HTH_N"/>
</dbReference>
<dbReference type="HOGENOM" id="CLU_039613_6_3_5"/>
<dbReference type="STRING" id="375451.RD1_3867"/>
<dbReference type="SUPFAM" id="SSF46785">
    <property type="entry name" value="Winged helix' DNA-binding domain"/>
    <property type="match status" value="1"/>
</dbReference>
<evidence type="ECO:0000259" key="5">
    <source>
        <dbReference type="PROSITE" id="PS50931"/>
    </source>
</evidence>
<dbReference type="Pfam" id="PF00126">
    <property type="entry name" value="HTH_1"/>
    <property type="match status" value="1"/>
</dbReference>
<keyword evidence="2" id="KW-0805">Transcription regulation</keyword>
<sequence length="365" mass="40229">MHSRPNTVIDAISRSPKRPVALINRAAGCMRTLSKKDLPVDVRNKKRLNQFKINYQSIRFTYAKSDLVGTMKLRHMEVFNALIEAGSVSRAAEKLNLTQPAVSIALSNFEADLGFRLFHRERGFFTPTTEAMLLHEEVMKGLQAISLVEQRAAGILSGQTGHISIATNGVLAFNFLPQLLASFQRDHPNIKTDIKVHSSRQIATWVAGHQIDIGLIDLPVPVAGLHAEIFNFECVCAVHKDDPLAAQEVIHPTSLAGRSVVSITGDHQIDRQLETLLADSNTVITRNATAYYFAIARNLVAAGDYVAILDPINGKADLQDNVVWRPFVPRIDNDLAVITAKGLPLGRAVLEMHTRIRSALMQRAA</sequence>
<keyword evidence="3" id="KW-0238">DNA-binding</keyword>
<dbReference type="InterPro" id="IPR005119">
    <property type="entry name" value="LysR_subst-bd"/>
</dbReference>
<dbReference type="GO" id="GO:0010628">
    <property type="term" value="P:positive regulation of gene expression"/>
    <property type="evidence" value="ECO:0007669"/>
    <property type="project" value="TreeGrafter"/>
</dbReference>
<dbReference type="InterPro" id="IPR036388">
    <property type="entry name" value="WH-like_DNA-bd_sf"/>
</dbReference>
<protein>
    <submittedName>
        <fullName evidence="6">Transcriptional regulator, LysR family</fullName>
    </submittedName>
</protein>
<evidence type="ECO:0000313" key="6">
    <source>
        <dbReference type="EMBL" id="ABG33329.1"/>
    </source>
</evidence>
<dbReference type="KEGG" id="rde:RD1_3867"/>
<accession>Q161L4</accession>
<evidence type="ECO:0000256" key="3">
    <source>
        <dbReference type="ARBA" id="ARBA00023125"/>
    </source>
</evidence>
<comment type="similarity">
    <text evidence="1">Belongs to the LysR transcriptional regulatory family.</text>
</comment>
<dbReference type="GO" id="GO:0043565">
    <property type="term" value="F:sequence-specific DNA binding"/>
    <property type="evidence" value="ECO:0007669"/>
    <property type="project" value="TreeGrafter"/>
</dbReference>
<dbReference type="PANTHER" id="PTHR30427">
    <property type="entry name" value="TRANSCRIPTIONAL ACTIVATOR PROTEIN LYSR"/>
    <property type="match status" value="1"/>
</dbReference>
<dbReference type="Gene3D" id="3.40.190.10">
    <property type="entry name" value="Periplasmic binding protein-like II"/>
    <property type="match status" value="2"/>
</dbReference>
<dbReference type="EMBL" id="CP000362">
    <property type="protein sequence ID" value="ABG33329.1"/>
    <property type="molecule type" value="Genomic_DNA"/>
</dbReference>
<keyword evidence="4" id="KW-0804">Transcription</keyword>
<dbReference type="InterPro" id="IPR036390">
    <property type="entry name" value="WH_DNA-bd_sf"/>
</dbReference>
<organism evidence="6 7">
    <name type="scientific">Roseobacter denitrificans (strain ATCC 33942 / OCh 114)</name>
    <name type="common">Erythrobacter sp. (strain OCh 114)</name>
    <name type="synonym">Roseobacter denitrificans</name>
    <dbReference type="NCBI Taxonomy" id="375451"/>
    <lineage>
        <taxon>Bacteria</taxon>
        <taxon>Pseudomonadati</taxon>
        <taxon>Pseudomonadota</taxon>
        <taxon>Alphaproteobacteria</taxon>
        <taxon>Rhodobacterales</taxon>
        <taxon>Roseobacteraceae</taxon>
        <taxon>Roseobacter</taxon>
    </lineage>
</organism>
<dbReference type="eggNOG" id="COG0583">
    <property type="taxonomic scope" value="Bacteria"/>
</dbReference>
<keyword evidence="7" id="KW-1185">Reference proteome</keyword>
<dbReference type="PROSITE" id="PS50931">
    <property type="entry name" value="HTH_LYSR"/>
    <property type="match status" value="1"/>
</dbReference>
<dbReference type="Gene3D" id="1.10.10.10">
    <property type="entry name" value="Winged helix-like DNA-binding domain superfamily/Winged helix DNA-binding domain"/>
    <property type="match status" value="1"/>
</dbReference>
<evidence type="ECO:0000256" key="2">
    <source>
        <dbReference type="ARBA" id="ARBA00023015"/>
    </source>
</evidence>
<dbReference type="PRINTS" id="PR00039">
    <property type="entry name" value="HTHLYSR"/>
</dbReference>